<reference evidence="2" key="1">
    <citation type="journal article" date="2019" name="Int. J. Syst. Evol. Microbiol.">
        <title>The Global Catalogue of Microorganisms (GCM) 10K type strain sequencing project: providing services to taxonomists for standard genome sequencing and annotation.</title>
        <authorList>
            <consortium name="The Broad Institute Genomics Platform"/>
            <consortium name="The Broad Institute Genome Sequencing Center for Infectious Disease"/>
            <person name="Wu L."/>
            <person name="Ma J."/>
        </authorList>
    </citation>
    <scope>NUCLEOTIDE SEQUENCE [LARGE SCALE GENOMIC DNA]</scope>
    <source>
        <strain evidence="2">JCM 18541</strain>
    </source>
</reference>
<protein>
    <submittedName>
        <fullName evidence="1">Arsenic metallochaperone ArsD family protein</fullName>
    </submittedName>
</protein>
<dbReference type="EMBL" id="BAABKP010000005">
    <property type="protein sequence ID" value="GAA4799458.1"/>
    <property type="molecule type" value="Genomic_DNA"/>
</dbReference>
<dbReference type="InterPro" id="IPR010712">
    <property type="entry name" value="Arsenical-R_ArsD"/>
</dbReference>
<dbReference type="RefSeq" id="WP_345446951.1">
    <property type="nucleotide sequence ID" value="NZ_BAABKP010000005.1"/>
</dbReference>
<name>A0ABP9BW16_9MICC</name>
<gene>
    <name evidence="1" type="ORF">GCM10023352_19200</name>
</gene>
<dbReference type="Proteomes" id="UP001500187">
    <property type="component" value="Unassembled WGS sequence"/>
</dbReference>
<evidence type="ECO:0000313" key="1">
    <source>
        <dbReference type="EMBL" id="GAA4799458.1"/>
    </source>
</evidence>
<dbReference type="Gene3D" id="3.40.30.10">
    <property type="entry name" value="Glutaredoxin"/>
    <property type="match status" value="1"/>
</dbReference>
<comment type="caution">
    <text evidence="1">The sequence shown here is derived from an EMBL/GenBank/DDBJ whole genome shotgun (WGS) entry which is preliminary data.</text>
</comment>
<dbReference type="Pfam" id="PF06953">
    <property type="entry name" value="ArsD"/>
    <property type="match status" value="1"/>
</dbReference>
<keyword evidence="2" id="KW-1185">Reference proteome</keyword>
<accession>A0ABP9BW16</accession>
<evidence type="ECO:0000313" key="2">
    <source>
        <dbReference type="Proteomes" id="UP001500187"/>
    </source>
</evidence>
<sequence>MAKINDTIGSTPLEVFVPAAGDNPADPQDVARNTFFEQAQELLDAGLEIAVYSTDSYPSAFTDCPQVADQIAMNGWEVLPIVLVEGQVKVSFNYPSVEQMRRFSHFAEVKQPKVSAAAAACGPVGGGADAPTLPTQEPAGFAAVLAGVTEKPAGGPDIGHRLNLMGGDFGDGIPSDGSSVAVKGDAQSSVSITQAMMGVGNGGGCCGGSCGCGSS</sequence>
<organism evidence="1 2">
    <name type="scientific">Rothia endophytica</name>
    <dbReference type="NCBI Taxonomy" id="1324766"/>
    <lineage>
        <taxon>Bacteria</taxon>
        <taxon>Bacillati</taxon>
        <taxon>Actinomycetota</taxon>
        <taxon>Actinomycetes</taxon>
        <taxon>Micrococcales</taxon>
        <taxon>Micrococcaceae</taxon>
        <taxon>Rothia</taxon>
    </lineage>
</organism>
<proteinExistence type="predicted"/>